<keyword evidence="1" id="KW-0472">Membrane</keyword>
<accession>A0A6C0M221</accession>
<evidence type="ECO:0000313" key="2">
    <source>
        <dbReference type="EMBL" id="QHU36710.1"/>
    </source>
</evidence>
<sequence length="93" mass="10040">MTVPLLVITPVALFSILPLIVKVPPLFMIMFPKLEIIPFSVRVAPFKMVSVTPAATVSDCAIVIVALDDKFQLFVSPCWVAMDPSVIAVATVV</sequence>
<dbReference type="AlphaFoldDB" id="A0A6C0M221"/>
<keyword evidence="1" id="KW-1133">Transmembrane helix</keyword>
<dbReference type="EMBL" id="MN740631">
    <property type="protein sequence ID" value="QHU36710.1"/>
    <property type="molecule type" value="Genomic_DNA"/>
</dbReference>
<protein>
    <submittedName>
        <fullName evidence="2">Uncharacterized protein</fullName>
    </submittedName>
</protein>
<keyword evidence="1" id="KW-0812">Transmembrane</keyword>
<proteinExistence type="predicted"/>
<evidence type="ECO:0000256" key="1">
    <source>
        <dbReference type="SAM" id="Phobius"/>
    </source>
</evidence>
<reference evidence="2" key="1">
    <citation type="journal article" date="2020" name="Nature">
        <title>Giant virus diversity and host interactions through global metagenomics.</title>
        <authorList>
            <person name="Schulz F."/>
            <person name="Roux S."/>
            <person name="Paez-Espino D."/>
            <person name="Jungbluth S."/>
            <person name="Walsh D.A."/>
            <person name="Denef V.J."/>
            <person name="McMahon K.D."/>
            <person name="Konstantinidis K.T."/>
            <person name="Eloe-Fadrosh E.A."/>
            <person name="Kyrpides N.C."/>
            <person name="Woyke T."/>
        </authorList>
    </citation>
    <scope>NUCLEOTIDE SEQUENCE</scope>
    <source>
        <strain evidence="2">GVMAG-S-1035124-57</strain>
    </source>
</reference>
<feature type="transmembrane region" description="Helical" evidence="1">
    <location>
        <begin position="6"/>
        <end position="31"/>
    </location>
</feature>
<name>A0A6C0M221_9ZZZZ</name>
<organism evidence="2">
    <name type="scientific">viral metagenome</name>
    <dbReference type="NCBI Taxonomy" id="1070528"/>
    <lineage>
        <taxon>unclassified sequences</taxon>
        <taxon>metagenomes</taxon>
        <taxon>organismal metagenomes</taxon>
    </lineage>
</organism>